<dbReference type="SUPFAM" id="SSF161070">
    <property type="entry name" value="SNF-like"/>
    <property type="match status" value="1"/>
</dbReference>
<evidence type="ECO:0000313" key="15">
    <source>
        <dbReference type="RefSeq" id="XP_014680190.1"/>
    </source>
</evidence>
<keyword evidence="5" id="KW-0479">Metal-binding</keyword>
<keyword evidence="2" id="KW-0813">Transport</keyword>
<keyword evidence="12" id="KW-0325">Glycoprotein</keyword>
<keyword evidence="3" id="KW-1003">Cell membrane</keyword>
<dbReference type="PROSITE" id="PS50267">
    <property type="entry name" value="NA_NEUROTRAN_SYMP_3"/>
    <property type="match status" value="1"/>
</dbReference>
<accession>A0ABM1F6W9</accession>
<dbReference type="InterPro" id="IPR000175">
    <property type="entry name" value="Na/ntran_symport"/>
</dbReference>
<evidence type="ECO:0000256" key="1">
    <source>
        <dbReference type="ARBA" id="ARBA00004651"/>
    </source>
</evidence>
<evidence type="ECO:0000256" key="5">
    <source>
        <dbReference type="ARBA" id="ARBA00022723"/>
    </source>
</evidence>
<evidence type="ECO:0000256" key="8">
    <source>
        <dbReference type="ARBA" id="ARBA00022989"/>
    </source>
</evidence>
<feature type="non-terminal residue" evidence="15">
    <location>
        <position position="1"/>
    </location>
</feature>
<feature type="transmembrane region" description="Helical" evidence="13">
    <location>
        <begin position="92"/>
        <end position="120"/>
    </location>
</feature>
<dbReference type="PANTHER" id="PTHR11616">
    <property type="entry name" value="SODIUM/CHLORIDE DEPENDENT TRANSPORTER"/>
    <property type="match status" value="1"/>
</dbReference>
<dbReference type="InterPro" id="IPR037272">
    <property type="entry name" value="SNS_sf"/>
</dbReference>
<evidence type="ECO:0000256" key="2">
    <source>
        <dbReference type="ARBA" id="ARBA00022448"/>
    </source>
</evidence>
<evidence type="ECO:0000256" key="11">
    <source>
        <dbReference type="ARBA" id="ARBA00023157"/>
    </source>
</evidence>
<evidence type="ECO:0000256" key="13">
    <source>
        <dbReference type="SAM" id="Phobius"/>
    </source>
</evidence>
<evidence type="ECO:0000256" key="12">
    <source>
        <dbReference type="ARBA" id="ARBA00023180"/>
    </source>
</evidence>
<name>A0ABM1F6W9_PRICU</name>
<keyword evidence="14" id="KW-1185">Reference proteome</keyword>
<reference evidence="15" key="1">
    <citation type="submission" date="2025-08" db="UniProtKB">
        <authorList>
            <consortium name="RefSeq"/>
        </authorList>
    </citation>
    <scope>IDENTIFICATION</scope>
</reference>
<evidence type="ECO:0000256" key="4">
    <source>
        <dbReference type="ARBA" id="ARBA00022692"/>
    </source>
</evidence>
<evidence type="ECO:0000256" key="6">
    <source>
        <dbReference type="ARBA" id="ARBA00022775"/>
    </source>
</evidence>
<evidence type="ECO:0000256" key="9">
    <source>
        <dbReference type="ARBA" id="ARBA00023053"/>
    </source>
</evidence>
<feature type="transmembrane region" description="Helical" evidence="13">
    <location>
        <begin position="50"/>
        <end position="71"/>
    </location>
</feature>
<evidence type="ECO:0000256" key="10">
    <source>
        <dbReference type="ARBA" id="ARBA00023136"/>
    </source>
</evidence>
<dbReference type="Pfam" id="PF00209">
    <property type="entry name" value="SNF"/>
    <property type="match status" value="1"/>
</dbReference>
<dbReference type="RefSeq" id="XP_014680190.1">
    <property type="nucleotide sequence ID" value="XM_014824704.1"/>
</dbReference>
<comment type="subcellular location">
    <subcellularLocation>
        <location evidence="1">Cell membrane</location>
        <topology evidence="1">Multi-pass membrane protein</topology>
    </subcellularLocation>
</comment>
<dbReference type="Proteomes" id="UP000695022">
    <property type="component" value="Unplaced"/>
</dbReference>
<keyword evidence="8 13" id="KW-1133">Transmembrane helix</keyword>
<gene>
    <name evidence="15" type="primary">LOC106820157</name>
</gene>
<evidence type="ECO:0000256" key="3">
    <source>
        <dbReference type="ARBA" id="ARBA00022475"/>
    </source>
</evidence>
<protein>
    <submittedName>
        <fullName evidence="15">Sodium-dependent serotonin transporter-like</fullName>
    </submittedName>
</protein>
<organism evidence="14 15">
    <name type="scientific">Priapulus caudatus</name>
    <name type="common">Priapulid worm</name>
    <dbReference type="NCBI Taxonomy" id="37621"/>
    <lineage>
        <taxon>Eukaryota</taxon>
        <taxon>Metazoa</taxon>
        <taxon>Ecdysozoa</taxon>
        <taxon>Scalidophora</taxon>
        <taxon>Priapulida</taxon>
        <taxon>Priapulimorpha</taxon>
        <taxon>Priapulimorphida</taxon>
        <taxon>Priapulidae</taxon>
        <taxon>Priapulus</taxon>
    </lineage>
</organism>
<dbReference type="GeneID" id="106820157"/>
<keyword evidence="7" id="KW-0769">Symport</keyword>
<keyword evidence="9" id="KW-0915">Sodium</keyword>
<keyword evidence="4 13" id="KW-0812">Transmembrane</keyword>
<proteinExistence type="predicted"/>
<dbReference type="PANTHER" id="PTHR11616:SF320">
    <property type="entry name" value="SODIUM-DEPENDENT NORADRENALINE TRANSPORTER"/>
    <property type="match status" value="1"/>
</dbReference>
<dbReference type="PROSITE" id="PS00754">
    <property type="entry name" value="NA_NEUROTRAN_SYMP_2"/>
    <property type="match status" value="1"/>
</dbReference>
<evidence type="ECO:0000313" key="14">
    <source>
        <dbReference type="Proteomes" id="UP000695022"/>
    </source>
</evidence>
<keyword evidence="6" id="KW-0532">Neurotransmitter transport</keyword>
<evidence type="ECO:0000256" key="7">
    <source>
        <dbReference type="ARBA" id="ARBA00022847"/>
    </source>
</evidence>
<dbReference type="PRINTS" id="PR00176">
    <property type="entry name" value="NANEUSMPORT"/>
</dbReference>
<keyword evidence="10 13" id="KW-0472">Membrane</keyword>
<sequence length="164" mass="18531">SHDRLVDAADGSEMETNHALELQPMPTTAKPPVSEQTKTQHATELSGAFLIPYLLMLVLGGVPLLYLELIIGQFHRRGAIGVWKNITPIFKGIGFCSCFISYYVAFYYNVIISWSFYYLFASFTANLPWTSCGNAWNTEYCWNGTTYNETSSTYGTRPSAEYYK</sequence>
<keyword evidence="11" id="KW-1015">Disulfide bond</keyword>